<dbReference type="Proteomes" id="UP000001695">
    <property type="component" value="Chromosome"/>
</dbReference>
<dbReference type="InterPro" id="IPR011970">
    <property type="entry name" value="MltB_2"/>
</dbReference>
<dbReference type="PANTHER" id="PTHR30163:SF8">
    <property type="entry name" value="LYTIC MUREIN TRANSGLYCOSYLASE"/>
    <property type="match status" value="1"/>
</dbReference>
<feature type="signal peptide" evidence="1">
    <location>
        <begin position="1"/>
        <end position="35"/>
    </location>
</feature>
<evidence type="ECO:0000259" key="2">
    <source>
        <dbReference type="Pfam" id="PF13406"/>
    </source>
</evidence>
<name>B2IDZ1_BEII9</name>
<dbReference type="STRING" id="395963.Bind_3366"/>
<evidence type="ECO:0000313" key="3">
    <source>
        <dbReference type="EMBL" id="ACB96923.1"/>
    </source>
</evidence>
<dbReference type="InterPro" id="IPR031304">
    <property type="entry name" value="SLT_2"/>
</dbReference>
<dbReference type="InterPro" id="IPR023346">
    <property type="entry name" value="Lysozyme-like_dom_sf"/>
</dbReference>
<proteinExistence type="predicted"/>
<reference evidence="3 4" key="2">
    <citation type="journal article" date="2010" name="J. Bacteriol.">
        <title>Complete genome sequence of Beijerinckia indica subsp. indica.</title>
        <authorList>
            <person name="Tamas I."/>
            <person name="Dedysh S.N."/>
            <person name="Liesack W."/>
            <person name="Stott M.B."/>
            <person name="Alam M."/>
            <person name="Murrell J.C."/>
            <person name="Dunfield P.F."/>
        </authorList>
    </citation>
    <scope>NUCLEOTIDE SEQUENCE [LARGE SCALE GENOMIC DNA]</scope>
    <source>
        <strain evidence="4">ATCC 9039 / DSM 1715 / NCIMB 8712</strain>
    </source>
</reference>
<dbReference type="CAZy" id="GH103">
    <property type="family name" value="Glycoside Hydrolase Family 103"/>
</dbReference>
<dbReference type="RefSeq" id="WP_012386271.1">
    <property type="nucleotide sequence ID" value="NC_010581.1"/>
</dbReference>
<reference evidence="4" key="1">
    <citation type="submission" date="2008-03" db="EMBL/GenBank/DDBJ databases">
        <title>Complete sequence of chromosome of Beijerinckia indica subsp. indica ATCC 9039.</title>
        <authorList>
            <consortium name="US DOE Joint Genome Institute"/>
            <person name="Copeland A."/>
            <person name="Lucas S."/>
            <person name="Lapidus A."/>
            <person name="Glavina del Rio T."/>
            <person name="Dalin E."/>
            <person name="Tice H."/>
            <person name="Bruce D."/>
            <person name="Goodwin L."/>
            <person name="Pitluck S."/>
            <person name="LaButti K."/>
            <person name="Schmutz J."/>
            <person name="Larimer F."/>
            <person name="Land M."/>
            <person name="Hauser L."/>
            <person name="Kyrpides N."/>
            <person name="Mikhailova N."/>
            <person name="Dunfield P.F."/>
            <person name="Dedysh S.N."/>
            <person name="Liesack W."/>
            <person name="Saw J.H."/>
            <person name="Alam M."/>
            <person name="Chen Y."/>
            <person name="Murrell J.C."/>
            <person name="Richardson P."/>
        </authorList>
    </citation>
    <scope>NUCLEOTIDE SEQUENCE [LARGE SCALE GENOMIC DNA]</scope>
    <source>
        <strain evidence="4">ATCC 9039 / DSM 1715 / NCIMB 8712</strain>
    </source>
</reference>
<evidence type="ECO:0000313" key="4">
    <source>
        <dbReference type="Proteomes" id="UP000001695"/>
    </source>
</evidence>
<protein>
    <submittedName>
        <fullName evidence="3">Lytic murein transglycosylase</fullName>
    </submittedName>
</protein>
<dbReference type="InterPro" id="IPR043426">
    <property type="entry name" value="MltB-like"/>
</dbReference>
<keyword evidence="1" id="KW-0732">Signal</keyword>
<dbReference type="CDD" id="cd13399">
    <property type="entry name" value="Slt35-like"/>
    <property type="match status" value="1"/>
</dbReference>
<dbReference type="KEGG" id="bid:Bind_3366"/>
<dbReference type="AlphaFoldDB" id="B2IDZ1"/>
<dbReference type="eggNOG" id="COG2951">
    <property type="taxonomic scope" value="Bacteria"/>
</dbReference>
<dbReference type="EMBL" id="CP001016">
    <property type="protein sequence ID" value="ACB96923.1"/>
    <property type="molecule type" value="Genomic_DNA"/>
</dbReference>
<dbReference type="SUPFAM" id="SSF53955">
    <property type="entry name" value="Lysozyme-like"/>
    <property type="match status" value="1"/>
</dbReference>
<sequence length="283" mass="30706">MESRPGFPLSGAVPSTISGVALAASLMLGLSPAHAATCRDPRGFEAFLDDMKHEASAQGISSSTIASALDNVSYDPSIVSKDHGQHVFRQSFEQFSGRMVSSYRLHKGAALIKQYAGVFNRIEQQFGVPAPIIVAIWGLETDFGAVNGNTPTFRALATLAFDCRRSPMFQSELIDALRVVQRGDLPPSAMRGAWAGEIGQTQFMPSSYYKFAVDFSGNGRRDLIHDVPDVLASTANFLSSYGWKRGAGWAPGQPNFPVIKEWNKADVYSRTIAYFATRLNGGD</sequence>
<dbReference type="GO" id="GO:0008933">
    <property type="term" value="F:peptidoglycan lytic transglycosylase activity"/>
    <property type="evidence" value="ECO:0007669"/>
    <property type="project" value="TreeGrafter"/>
</dbReference>
<dbReference type="GO" id="GO:0009253">
    <property type="term" value="P:peptidoglycan catabolic process"/>
    <property type="evidence" value="ECO:0007669"/>
    <property type="project" value="TreeGrafter"/>
</dbReference>
<feature type="chain" id="PRO_5002776657" evidence="1">
    <location>
        <begin position="36"/>
        <end position="283"/>
    </location>
</feature>
<dbReference type="HOGENOM" id="CLU_035402_3_0_5"/>
<dbReference type="Pfam" id="PF13406">
    <property type="entry name" value="SLT_2"/>
    <property type="match status" value="1"/>
</dbReference>
<evidence type="ECO:0000256" key="1">
    <source>
        <dbReference type="SAM" id="SignalP"/>
    </source>
</evidence>
<dbReference type="NCBIfam" id="TIGR02283">
    <property type="entry name" value="MltB_2"/>
    <property type="match status" value="1"/>
</dbReference>
<accession>B2IDZ1</accession>
<gene>
    <name evidence="3" type="ordered locus">Bind_3366</name>
</gene>
<dbReference type="OrthoDB" id="9808544at2"/>
<dbReference type="Gene3D" id="1.10.8.350">
    <property type="entry name" value="Bacterial muramidase"/>
    <property type="match status" value="1"/>
</dbReference>
<dbReference type="FunFam" id="1.10.8.350:FF:000001">
    <property type="entry name" value="Lytic murein transglycosylase B"/>
    <property type="match status" value="1"/>
</dbReference>
<feature type="domain" description="Transglycosylase SLT" evidence="2">
    <location>
        <begin position="44"/>
        <end position="250"/>
    </location>
</feature>
<dbReference type="PANTHER" id="PTHR30163">
    <property type="entry name" value="MEMBRANE-BOUND LYTIC MUREIN TRANSGLYCOSYLASE B"/>
    <property type="match status" value="1"/>
</dbReference>
<keyword evidence="4" id="KW-1185">Reference proteome</keyword>
<organism evidence="3 4">
    <name type="scientific">Beijerinckia indica subsp. indica (strain ATCC 9039 / DSM 1715 / NCIMB 8712)</name>
    <dbReference type="NCBI Taxonomy" id="395963"/>
    <lineage>
        <taxon>Bacteria</taxon>
        <taxon>Pseudomonadati</taxon>
        <taxon>Pseudomonadota</taxon>
        <taxon>Alphaproteobacteria</taxon>
        <taxon>Hyphomicrobiales</taxon>
        <taxon>Beijerinckiaceae</taxon>
        <taxon>Beijerinckia</taxon>
    </lineage>
</organism>